<dbReference type="EMBL" id="LXPE01000003">
    <property type="protein sequence ID" value="OBA28644.1"/>
    <property type="molecule type" value="Genomic_DNA"/>
</dbReference>
<gene>
    <name evidence="7" type="ORF">HANVADRAFT_51509</name>
</gene>
<dbReference type="InterPro" id="IPR007244">
    <property type="entry name" value="Naa35_N"/>
</dbReference>
<accession>A0A1B7TIT2</accession>
<feature type="domain" description="NAA35-like TPR repeats" evidence="6">
    <location>
        <begin position="430"/>
        <end position="655"/>
    </location>
</feature>
<keyword evidence="4" id="KW-0175">Coiled coil</keyword>
<dbReference type="Pfam" id="PF25789">
    <property type="entry name" value="TPR_NAA35"/>
    <property type="match status" value="1"/>
</dbReference>
<dbReference type="PANTHER" id="PTHR21373:SF0">
    <property type="entry name" value="N-ALPHA-ACETYLTRANSFERASE 35, NATC AUXILIARY SUBUNIT"/>
    <property type="match status" value="1"/>
</dbReference>
<evidence type="ECO:0000259" key="6">
    <source>
        <dbReference type="Pfam" id="PF25789"/>
    </source>
</evidence>
<evidence type="ECO:0000313" key="7">
    <source>
        <dbReference type="EMBL" id="OBA28644.1"/>
    </source>
</evidence>
<evidence type="ECO:0008006" key="9">
    <source>
        <dbReference type="Google" id="ProtNLM"/>
    </source>
</evidence>
<protein>
    <recommendedName>
        <fullName evidence="9">Mak10-domain-containing protein</fullName>
    </recommendedName>
</protein>
<evidence type="ECO:0000256" key="1">
    <source>
        <dbReference type="ARBA" id="ARBA00004496"/>
    </source>
</evidence>
<dbReference type="InterPro" id="IPR057982">
    <property type="entry name" value="TPR_NAA35"/>
</dbReference>
<feature type="domain" description="NAA35-like N-terminal" evidence="5">
    <location>
        <begin position="44"/>
        <end position="206"/>
    </location>
</feature>
<dbReference type="GO" id="GO:0031417">
    <property type="term" value="C:NatC complex"/>
    <property type="evidence" value="ECO:0007669"/>
    <property type="project" value="InterPro"/>
</dbReference>
<reference evidence="8" key="1">
    <citation type="journal article" date="2016" name="Proc. Natl. Acad. Sci. U.S.A.">
        <title>Comparative genomics of biotechnologically important yeasts.</title>
        <authorList>
            <person name="Riley R."/>
            <person name="Haridas S."/>
            <person name="Wolfe K.H."/>
            <person name="Lopes M.R."/>
            <person name="Hittinger C.T."/>
            <person name="Goeker M."/>
            <person name="Salamov A.A."/>
            <person name="Wisecaver J.H."/>
            <person name="Long T.M."/>
            <person name="Calvey C.H."/>
            <person name="Aerts A.L."/>
            <person name="Barry K.W."/>
            <person name="Choi C."/>
            <person name="Clum A."/>
            <person name="Coughlan A.Y."/>
            <person name="Deshpande S."/>
            <person name="Douglass A.P."/>
            <person name="Hanson S.J."/>
            <person name="Klenk H.-P."/>
            <person name="LaButti K.M."/>
            <person name="Lapidus A."/>
            <person name="Lindquist E.A."/>
            <person name="Lipzen A.M."/>
            <person name="Meier-Kolthoff J.P."/>
            <person name="Ohm R.A."/>
            <person name="Otillar R.P."/>
            <person name="Pangilinan J.L."/>
            <person name="Peng Y."/>
            <person name="Rokas A."/>
            <person name="Rosa C.A."/>
            <person name="Scheuner C."/>
            <person name="Sibirny A.A."/>
            <person name="Slot J.C."/>
            <person name="Stielow J.B."/>
            <person name="Sun H."/>
            <person name="Kurtzman C.P."/>
            <person name="Blackwell M."/>
            <person name="Grigoriev I.V."/>
            <person name="Jeffries T.W."/>
        </authorList>
    </citation>
    <scope>NUCLEOTIDE SEQUENCE [LARGE SCALE GENOMIC DNA]</scope>
    <source>
        <strain evidence="8">NRRL Y-1626</strain>
    </source>
</reference>
<evidence type="ECO:0000256" key="4">
    <source>
        <dbReference type="SAM" id="Coils"/>
    </source>
</evidence>
<evidence type="ECO:0000313" key="8">
    <source>
        <dbReference type="Proteomes" id="UP000092321"/>
    </source>
</evidence>
<evidence type="ECO:0000259" key="5">
    <source>
        <dbReference type="Pfam" id="PF04112"/>
    </source>
</evidence>
<dbReference type="InterPro" id="IPR057983">
    <property type="entry name" value="NAA35-like_N"/>
</dbReference>
<keyword evidence="3" id="KW-0963">Cytoplasm</keyword>
<dbReference type="AlphaFoldDB" id="A0A1B7TIT2"/>
<feature type="coiled-coil region" evidence="4">
    <location>
        <begin position="559"/>
        <end position="603"/>
    </location>
</feature>
<comment type="caution">
    <text evidence="7">The sequence shown here is derived from an EMBL/GenBank/DDBJ whole genome shotgun (WGS) entry which is preliminary data.</text>
</comment>
<proteinExistence type="inferred from homology"/>
<dbReference type="PANTHER" id="PTHR21373">
    <property type="entry name" value="GLUCOSE REPRESSIBLE PROTEIN MAK10"/>
    <property type="match status" value="1"/>
</dbReference>
<dbReference type="OrthoDB" id="269405at2759"/>
<keyword evidence="8" id="KW-1185">Reference proteome</keyword>
<name>A0A1B7TIT2_9ASCO</name>
<evidence type="ECO:0000256" key="3">
    <source>
        <dbReference type="ARBA" id="ARBA00022490"/>
    </source>
</evidence>
<comment type="similarity">
    <text evidence="2">Belongs to the MAK10 family.</text>
</comment>
<evidence type="ECO:0000256" key="2">
    <source>
        <dbReference type="ARBA" id="ARBA00006289"/>
    </source>
</evidence>
<dbReference type="Pfam" id="PF04112">
    <property type="entry name" value="Mak10"/>
    <property type="match status" value="1"/>
</dbReference>
<sequence length="758" mass="88650">MANSDETVKLEDQFKQVNLNNKNLVDITDIFNKFKNDLVKEDPNKVFKSSLFDLFSSTSALEVNSPNLDSSLIVEENDTKYDTSFSSSELKKILNLNDENDSIFVLLDYILKSFINWIKDNGSLTTNFISIKYIEEILNEYTTSLQIKKTFNSDDWLIDDILRLSIISLIFIVKNLSMNCSSNGYVCEEEDIRFDSLGLNFLSEHDFAKDVKNDYKEAVEKITHKPLKSICHFIYMFTDFLDNNMSMDSLDKEIVLFDDIKDAFAFFKTQRDSMNDVIKTANIPSNIKTYLPQRTYSNAFPKKKIPVLPSNNYDVIENIIATFETTIPLLSKENKLVGADLTEKMYYIFTNQFQYYYDDYSLENNFGRICSLNRIFFLARFVNLDMSCINDVKVMKHITEDIKSVLFINEETENVLLSDEQLMEGSMAVELQSLHQVYVESLLSKLRNQCQYRQAFSKQLLYWDSAQANIGQFEDPYPTDLANNLDKFPAISLWTYHQKLNSMVEFLLRGFALNIYSEWEFFAVYWNAYNIISENHSLISQFQTFNKLLLLRYETQNLNKNLKKKHKDAAKRARIKERNLNYIEQLTKKINNLSNKLVETEILSLLCFVQCLRYIQLLIAYEHKDKVLQFLKEDSSSYIYEVRFKAFESIGSPQLPKNGIGHVLDSFLKGESFDTYLTNSLTKLKDLKTRLNTDGDVEIREKKDYWVRVNNSIDNFSNVYTDKNIVRDAAFKSLDFFKLYPVDQLNNNKMHEFFPTLL</sequence>
<dbReference type="Proteomes" id="UP000092321">
    <property type="component" value="Unassembled WGS sequence"/>
</dbReference>
<comment type="subcellular location">
    <subcellularLocation>
        <location evidence="1">Cytoplasm</location>
    </subcellularLocation>
</comment>
<organism evidence="7 8">
    <name type="scientific">Hanseniaspora valbyensis NRRL Y-1626</name>
    <dbReference type="NCBI Taxonomy" id="766949"/>
    <lineage>
        <taxon>Eukaryota</taxon>
        <taxon>Fungi</taxon>
        <taxon>Dikarya</taxon>
        <taxon>Ascomycota</taxon>
        <taxon>Saccharomycotina</taxon>
        <taxon>Saccharomycetes</taxon>
        <taxon>Saccharomycodales</taxon>
        <taxon>Saccharomycodaceae</taxon>
        <taxon>Hanseniaspora</taxon>
    </lineage>
</organism>